<evidence type="ECO:0000259" key="2">
    <source>
        <dbReference type="Pfam" id="PF14317"/>
    </source>
</evidence>
<dbReference type="RefSeq" id="WP_091234369.1">
    <property type="nucleotide sequence ID" value="NZ_FMKA01000014.1"/>
</dbReference>
<dbReference type="Pfam" id="PF14317">
    <property type="entry name" value="YcxB"/>
    <property type="match status" value="1"/>
</dbReference>
<dbReference type="OrthoDB" id="9792641at2"/>
<organism evidence="3 4">
    <name type="scientific">Anaerobium acetethylicum</name>
    <dbReference type="NCBI Taxonomy" id="1619234"/>
    <lineage>
        <taxon>Bacteria</taxon>
        <taxon>Bacillati</taxon>
        <taxon>Bacillota</taxon>
        <taxon>Clostridia</taxon>
        <taxon>Lachnospirales</taxon>
        <taxon>Lachnospiraceae</taxon>
        <taxon>Anaerobium</taxon>
    </lineage>
</organism>
<keyword evidence="1" id="KW-0812">Transmembrane</keyword>
<dbReference type="EMBL" id="FMKA01000014">
    <property type="protein sequence ID" value="SCP97840.1"/>
    <property type="molecule type" value="Genomic_DNA"/>
</dbReference>
<evidence type="ECO:0000256" key="1">
    <source>
        <dbReference type="SAM" id="Phobius"/>
    </source>
</evidence>
<keyword evidence="1" id="KW-0472">Membrane</keyword>
<name>A0A1D3TUR7_9FIRM</name>
<gene>
    <name evidence="3" type="ORF">SAMN05421730_101440</name>
</gene>
<keyword evidence="1" id="KW-1133">Transmembrane helix</keyword>
<evidence type="ECO:0000313" key="4">
    <source>
        <dbReference type="Proteomes" id="UP000199315"/>
    </source>
</evidence>
<dbReference type="AlphaFoldDB" id="A0A1D3TUR7"/>
<protein>
    <submittedName>
        <fullName evidence="3">YcxB-like protein</fullName>
    </submittedName>
</protein>
<dbReference type="Proteomes" id="UP000199315">
    <property type="component" value="Unassembled WGS sequence"/>
</dbReference>
<feature type="domain" description="YcxB-like C-terminal" evidence="2">
    <location>
        <begin position="93"/>
        <end position="141"/>
    </location>
</feature>
<feature type="transmembrane region" description="Helical" evidence="1">
    <location>
        <begin position="21"/>
        <end position="42"/>
    </location>
</feature>
<accession>A0A1D3TUR7</accession>
<feature type="transmembrane region" description="Helical" evidence="1">
    <location>
        <begin position="54"/>
        <end position="72"/>
    </location>
</feature>
<evidence type="ECO:0000313" key="3">
    <source>
        <dbReference type="EMBL" id="SCP97840.1"/>
    </source>
</evidence>
<keyword evidence="4" id="KW-1185">Reference proteome</keyword>
<dbReference type="InterPro" id="IPR025588">
    <property type="entry name" value="YcxB-like_C"/>
</dbReference>
<proteinExistence type="predicted"/>
<reference evidence="3 4" key="1">
    <citation type="submission" date="2016-09" db="EMBL/GenBank/DDBJ databases">
        <authorList>
            <person name="Capua I."/>
            <person name="De Benedictis P."/>
            <person name="Joannis T."/>
            <person name="Lombin L.H."/>
            <person name="Cattoli G."/>
        </authorList>
    </citation>
    <scope>NUCLEOTIDE SEQUENCE [LARGE SCALE GENOMIC DNA]</scope>
    <source>
        <strain evidence="3 4">GluBS11</strain>
    </source>
</reference>
<dbReference type="STRING" id="1619234.SAMN05421730_101440"/>
<sequence length="165" mass="18896">MKINVKMKAEFIYDLLLFHTYSKFSGFVINVLGFAVMVTGGLMLGTDKIGVSQALMYMAAGVLFLSYTPFTLKSRAKKLVKEQRYQSEIEYRFDEDGISEGMMGKENHYTWSQVEKAISTPKNIAFYVGNEEALIIPKESFGEHFMSVMKLIIDNVTIDKIYIRR</sequence>